<proteinExistence type="predicted"/>
<keyword evidence="3" id="KW-1185">Reference proteome</keyword>
<evidence type="ECO:0000313" key="3">
    <source>
        <dbReference type="Proteomes" id="UP000664132"/>
    </source>
</evidence>
<dbReference type="AlphaFoldDB" id="A0A8H7TAT9"/>
<feature type="compositionally biased region" description="Acidic residues" evidence="1">
    <location>
        <begin position="453"/>
        <end position="477"/>
    </location>
</feature>
<evidence type="ECO:0000313" key="2">
    <source>
        <dbReference type="EMBL" id="KAG4418159.1"/>
    </source>
</evidence>
<dbReference type="OrthoDB" id="3500316at2759"/>
<accession>A0A8H7TAT9</accession>
<evidence type="ECO:0000256" key="1">
    <source>
        <dbReference type="SAM" id="MobiDB-lite"/>
    </source>
</evidence>
<reference evidence="2" key="1">
    <citation type="submission" date="2021-02" db="EMBL/GenBank/DDBJ databases">
        <title>Genome sequence Cadophora malorum strain M34.</title>
        <authorList>
            <person name="Stefanovic E."/>
            <person name="Vu D."/>
            <person name="Scully C."/>
            <person name="Dijksterhuis J."/>
            <person name="Roader J."/>
            <person name="Houbraken J."/>
        </authorList>
    </citation>
    <scope>NUCLEOTIDE SEQUENCE</scope>
    <source>
        <strain evidence="2">M34</strain>
    </source>
</reference>
<dbReference type="Proteomes" id="UP000664132">
    <property type="component" value="Unassembled WGS sequence"/>
</dbReference>
<feature type="region of interest" description="Disordered" evidence="1">
    <location>
        <begin position="448"/>
        <end position="554"/>
    </location>
</feature>
<name>A0A8H7TAT9_9HELO</name>
<feature type="compositionally biased region" description="Polar residues" evidence="1">
    <location>
        <begin position="388"/>
        <end position="397"/>
    </location>
</feature>
<feature type="compositionally biased region" description="Low complexity" evidence="1">
    <location>
        <begin position="10"/>
        <end position="24"/>
    </location>
</feature>
<gene>
    <name evidence="2" type="ORF">IFR04_008680</name>
</gene>
<sequence length="554" mass="60981">MDCNKSFEISGGCSTGGTASSSRSTPDDTIVVSTRSRNPIATLTIKTTLAPLAAERISAITNNSCTEFEAHMIGVFCATCRTIEMPWSTALPEAIDDEGQPIRRAPSNSILGRVILSDDEAIAVVAIIAALDLANKRYDTVKGLVEIMEKFPRAVAAGYRVADIYRYLFRVSTPAHHIPVVADVIEAALQDPSRTPEEYIKSVELDLRLEAPLRPFYGSMPVWFGKSAAEPSPAKELKVNDLRPDVQGSYTHKPPRGGPWEFVPGTILEKAVLGNPEPHKCFLTRQSTKDPSIKDVRQFPSWATIDWNDPVDIATYNKWLEQNKGRVKCRIGKHSAVWTQAEKDVLKQAVQDALANGKTQRTMDWDDIAQTLFDHFKDITQDEGAPLAQSTKLNPDNTIGPPKLKHPKKLKDDRVGGINRAGKAVKVQAMRYGDIALMLRLTGKYKPRGVRVDDEDDGTSDSSDDSEDSGDDTIDEEEHGKGNTGRKSTKGSKRRRDSSQDSPSKRRKTPPTPTPAEKFASQVAKIPKSLKEKMKKSNSVSDPPVGSVYISPYQ</sequence>
<feature type="region of interest" description="Disordered" evidence="1">
    <location>
        <begin position="1"/>
        <end position="29"/>
    </location>
</feature>
<feature type="compositionally biased region" description="Basic residues" evidence="1">
    <location>
        <begin position="487"/>
        <end position="496"/>
    </location>
</feature>
<organism evidence="2 3">
    <name type="scientific">Cadophora malorum</name>
    <dbReference type="NCBI Taxonomy" id="108018"/>
    <lineage>
        <taxon>Eukaryota</taxon>
        <taxon>Fungi</taxon>
        <taxon>Dikarya</taxon>
        <taxon>Ascomycota</taxon>
        <taxon>Pezizomycotina</taxon>
        <taxon>Leotiomycetes</taxon>
        <taxon>Helotiales</taxon>
        <taxon>Ploettnerulaceae</taxon>
        <taxon>Cadophora</taxon>
    </lineage>
</organism>
<comment type="caution">
    <text evidence="2">The sequence shown here is derived from an EMBL/GenBank/DDBJ whole genome shotgun (WGS) entry which is preliminary data.</text>
</comment>
<dbReference type="EMBL" id="JAFJYH010000135">
    <property type="protein sequence ID" value="KAG4418159.1"/>
    <property type="molecule type" value="Genomic_DNA"/>
</dbReference>
<protein>
    <submittedName>
        <fullName evidence="2">Uncharacterized protein</fullName>
    </submittedName>
</protein>
<feature type="region of interest" description="Disordered" evidence="1">
    <location>
        <begin position="384"/>
        <end position="414"/>
    </location>
</feature>